<dbReference type="GO" id="GO:0032993">
    <property type="term" value="C:protein-DNA complex"/>
    <property type="evidence" value="ECO:0007669"/>
    <property type="project" value="TreeGrafter"/>
</dbReference>
<dbReference type="InterPro" id="IPR036390">
    <property type="entry name" value="WH_DNA-bd_sf"/>
</dbReference>
<dbReference type="RefSeq" id="WP_184540690.1">
    <property type="nucleotide sequence ID" value="NZ_JACHMP010000001.1"/>
</dbReference>
<keyword evidence="7" id="KW-1185">Reference proteome</keyword>
<dbReference type="InterPro" id="IPR036388">
    <property type="entry name" value="WH-like_DNA-bd_sf"/>
</dbReference>
<dbReference type="EMBL" id="JACHMP010000001">
    <property type="protein sequence ID" value="MBB5817550.1"/>
    <property type="molecule type" value="Genomic_DNA"/>
</dbReference>
<reference evidence="6 7" key="1">
    <citation type="submission" date="2020-08" db="EMBL/GenBank/DDBJ databases">
        <title>Sequencing the genomes of 1000 actinobacteria strains.</title>
        <authorList>
            <person name="Klenk H.-P."/>
        </authorList>
    </citation>
    <scope>NUCLEOTIDE SEQUENCE [LARGE SCALE GENOMIC DNA]</scope>
    <source>
        <strain evidence="6 7">DSM 46887</strain>
    </source>
</reference>
<dbReference type="CDD" id="cd08423">
    <property type="entry name" value="PBP2_LTTR_like_6"/>
    <property type="match status" value="1"/>
</dbReference>
<proteinExistence type="inferred from homology"/>
<dbReference type="GO" id="GO:0003677">
    <property type="term" value="F:DNA binding"/>
    <property type="evidence" value="ECO:0007669"/>
    <property type="project" value="UniProtKB-KW"/>
</dbReference>
<dbReference type="Proteomes" id="UP000540685">
    <property type="component" value="Unassembled WGS sequence"/>
</dbReference>
<evidence type="ECO:0000313" key="7">
    <source>
        <dbReference type="Proteomes" id="UP000540685"/>
    </source>
</evidence>
<dbReference type="InterPro" id="IPR000847">
    <property type="entry name" value="LysR_HTH_N"/>
</dbReference>
<evidence type="ECO:0000256" key="2">
    <source>
        <dbReference type="ARBA" id="ARBA00023015"/>
    </source>
</evidence>
<evidence type="ECO:0000259" key="5">
    <source>
        <dbReference type="PROSITE" id="PS50931"/>
    </source>
</evidence>
<dbReference type="PANTHER" id="PTHR30346">
    <property type="entry name" value="TRANSCRIPTIONAL DUAL REGULATOR HCAR-RELATED"/>
    <property type="match status" value="1"/>
</dbReference>
<keyword evidence="3 6" id="KW-0238">DNA-binding</keyword>
<dbReference type="Gene3D" id="1.10.10.10">
    <property type="entry name" value="Winged helix-like DNA-binding domain superfamily/Winged helix DNA-binding domain"/>
    <property type="match status" value="1"/>
</dbReference>
<evidence type="ECO:0000256" key="1">
    <source>
        <dbReference type="ARBA" id="ARBA00009437"/>
    </source>
</evidence>
<dbReference type="SUPFAM" id="SSF46785">
    <property type="entry name" value="Winged helix' DNA-binding domain"/>
    <property type="match status" value="1"/>
</dbReference>
<evidence type="ECO:0000256" key="4">
    <source>
        <dbReference type="ARBA" id="ARBA00023163"/>
    </source>
</evidence>
<comment type="similarity">
    <text evidence="1">Belongs to the LysR transcriptional regulatory family.</text>
</comment>
<name>A0A7W9IBN9_9ACTN</name>
<dbReference type="PANTHER" id="PTHR30346:SF29">
    <property type="entry name" value="LYSR SUBSTRATE-BINDING"/>
    <property type="match status" value="1"/>
</dbReference>
<dbReference type="Pfam" id="PF00126">
    <property type="entry name" value="HTH_1"/>
    <property type="match status" value="1"/>
</dbReference>
<dbReference type="AlphaFoldDB" id="A0A7W9IBN9"/>
<dbReference type="SUPFAM" id="SSF53850">
    <property type="entry name" value="Periplasmic binding protein-like II"/>
    <property type="match status" value="1"/>
</dbReference>
<dbReference type="GO" id="GO:0003700">
    <property type="term" value="F:DNA-binding transcription factor activity"/>
    <property type="evidence" value="ECO:0007669"/>
    <property type="project" value="InterPro"/>
</dbReference>
<keyword evidence="2" id="KW-0805">Transcription regulation</keyword>
<dbReference type="Gene3D" id="3.40.190.10">
    <property type="entry name" value="Periplasmic binding protein-like II"/>
    <property type="match status" value="2"/>
</dbReference>
<feature type="domain" description="HTH lysR-type" evidence="5">
    <location>
        <begin position="2"/>
        <end position="59"/>
    </location>
</feature>
<sequence length="305" mass="33312">MFDLDQLEALRAVAREGSLTRAADLLHLSPSAVSQRLARLEKEIGQPVLQPHGRTVRLTPAAQLLAQRADQILSLVHRAHAELEHHRGLVVGSLSVAAFPTAVRGLLPHAMRALTAHHPDLRLHIHEQEAEQSLPLLARSDLDVAIVQDWVNRPLPIPRDLGTEPLLEDTADLALPAGHPLAGRATVGIAEIADDSWISWGPGNLCHDWLLDTLRAHNHQPRIAHTAAEYSTQLTLVHAGLGIALIPRLGREPAPSGVRILPVTPAPTRRVYAAYRRDGERRPALRAVLAALRTVASRLQDEDRG</sequence>
<keyword evidence="4" id="KW-0804">Transcription</keyword>
<evidence type="ECO:0000256" key="3">
    <source>
        <dbReference type="ARBA" id="ARBA00023125"/>
    </source>
</evidence>
<protein>
    <submittedName>
        <fullName evidence="6">DNA-binding transcriptional LysR family regulator</fullName>
    </submittedName>
</protein>
<dbReference type="PROSITE" id="PS50931">
    <property type="entry name" value="HTH_LYSR"/>
    <property type="match status" value="1"/>
</dbReference>
<comment type="caution">
    <text evidence="6">The sequence shown here is derived from an EMBL/GenBank/DDBJ whole genome shotgun (WGS) entry which is preliminary data.</text>
</comment>
<gene>
    <name evidence="6" type="ORF">F4562_000612</name>
</gene>
<evidence type="ECO:0000313" key="6">
    <source>
        <dbReference type="EMBL" id="MBB5817550.1"/>
    </source>
</evidence>
<organism evidence="6 7">
    <name type="scientific">Streptosporangium becharense</name>
    <dbReference type="NCBI Taxonomy" id="1816182"/>
    <lineage>
        <taxon>Bacteria</taxon>
        <taxon>Bacillati</taxon>
        <taxon>Actinomycetota</taxon>
        <taxon>Actinomycetes</taxon>
        <taxon>Streptosporangiales</taxon>
        <taxon>Streptosporangiaceae</taxon>
        <taxon>Streptosporangium</taxon>
    </lineage>
</organism>
<accession>A0A7W9IBN9</accession>
<dbReference type="Pfam" id="PF03466">
    <property type="entry name" value="LysR_substrate"/>
    <property type="match status" value="1"/>
</dbReference>
<dbReference type="InterPro" id="IPR005119">
    <property type="entry name" value="LysR_subst-bd"/>
</dbReference>